<proteinExistence type="predicted"/>
<evidence type="ECO:0008006" key="4">
    <source>
        <dbReference type="Google" id="ProtNLM"/>
    </source>
</evidence>
<dbReference type="RefSeq" id="WP_073787792.1">
    <property type="nucleotide sequence ID" value="NZ_CP109290.1"/>
</dbReference>
<dbReference type="AlphaFoldDB" id="A0A1Q4VBP6"/>
<name>A0A1Q4VBP6_9ACTN</name>
<feature type="transmembrane region" description="Helical" evidence="1">
    <location>
        <begin position="72"/>
        <end position="91"/>
    </location>
</feature>
<evidence type="ECO:0000256" key="1">
    <source>
        <dbReference type="SAM" id="Phobius"/>
    </source>
</evidence>
<reference evidence="2 3" key="1">
    <citation type="submission" date="2015-06" db="EMBL/GenBank/DDBJ databases">
        <title>Cloning and characterization of the uncialamcin biosynthetic gene cluster.</title>
        <authorList>
            <person name="Yan X."/>
            <person name="Huang T."/>
            <person name="Ge H."/>
            <person name="Shen B."/>
        </authorList>
    </citation>
    <scope>NUCLEOTIDE SEQUENCE [LARGE SCALE GENOMIC DNA]</scope>
    <source>
        <strain evidence="2 3">DCA2648</strain>
    </source>
</reference>
<accession>A0A1Q4VBP6</accession>
<gene>
    <name evidence="2" type="ORF">AB852_11930</name>
</gene>
<keyword evidence="1" id="KW-0472">Membrane</keyword>
<keyword evidence="1" id="KW-1133">Transmembrane helix</keyword>
<dbReference type="EMBL" id="LFBV01000002">
    <property type="protein sequence ID" value="OKH95275.1"/>
    <property type="molecule type" value="Genomic_DNA"/>
</dbReference>
<sequence>MAADRLTDREQQALRGIESVLDRDRALHRRLGLLGMRFRLPQRPAGGRILALCGLASLGLLILGVVTASPAAIWAFAVCWPLTVGIGFLALRRHMGAGGSRPPRPFV</sequence>
<organism evidence="2 3">
    <name type="scientific">Streptomyces uncialis</name>
    <dbReference type="NCBI Taxonomy" id="1048205"/>
    <lineage>
        <taxon>Bacteria</taxon>
        <taxon>Bacillati</taxon>
        <taxon>Actinomycetota</taxon>
        <taxon>Actinomycetes</taxon>
        <taxon>Kitasatosporales</taxon>
        <taxon>Streptomycetaceae</taxon>
        <taxon>Streptomyces</taxon>
    </lineage>
</organism>
<feature type="transmembrane region" description="Helical" evidence="1">
    <location>
        <begin position="45"/>
        <end position="66"/>
    </location>
</feature>
<protein>
    <recommendedName>
        <fullName evidence="4">DUF3040 domain-containing protein</fullName>
    </recommendedName>
</protein>
<keyword evidence="1" id="KW-0812">Transmembrane</keyword>
<keyword evidence="3" id="KW-1185">Reference proteome</keyword>
<evidence type="ECO:0000313" key="3">
    <source>
        <dbReference type="Proteomes" id="UP000186455"/>
    </source>
</evidence>
<comment type="caution">
    <text evidence="2">The sequence shown here is derived from an EMBL/GenBank/DDBJ whole genome shotgun (WGS) entry which is preliminary data.</text>
</comment>
<evidence type="ECO:0000313" key="2">
    <source>
        <dbReference type="EMBL" id="OKH95275.1"/>
    </source>
</evidence>
<dbReference type="Proteomes" id="UP000186455">
    <property type="component" value="Unassembled WGS sequence"/>
</dbReference>